<keyword evidence="2" id="KW-0812">Transmembrane</keyword>
<keyword evidence="2" id="KW-1133">Transmembrane helix</keyword>
<evidence type="ECO:0000256" key="2">
    <source>
        <dbReference type="SAM" id="Phobius"/>
    </source>
</evidence>
<feature type="transmembrane region" description="Helical" evidence="2">
    <location>
        <begin position="129"/>
        <end position="150"/>
    </location>
</feature>
<protein>
    <submittedName>
        <fullName evidence="3">Uncharacterized protein</fullName>
    </submittedName>
</protein>
<gene>
    <name evidence="3" type="ORF">BN869_000004774_1</name>
</gene>
<sequence>MANQQPITTIPPFSDTAKLPSCAVACQPLWDANGKCVPPAVSTADASVYMDCFCKDSRVTGFSTATTGVCDNACDANGLGSIVTWFRGTCSAYGGGSQTTTTAGGNSGGSSGSKNRGGGGDWISNHWQWVIMIVIVVVAIVGIWVGACIWRRRYIKKKDRQSTIGQKQSGSASHPSWGPGFPEHSTSAPNIAATPPTDDPRAKGVFMPGALASAFGKGGGEAQEGKKKKWTVRERT</sequence>
<evidence type="ECO:0000256" key="1">
    <source>
        <dbReference type="SAM" id="MobiDB-lite"/>
    </source>
</evidence>
<feature type="compositionally biased region" description="Polar residues" evidence="1">
    <location>
        <begin position="162"/>
        <end position="174"/>
    </location>
</feature>
<dbReference type="EMBL" id="CDPU01000011">
    <property type="protein sequence ID" value="CEO48717.1"/>
    <property type="molecule type" value="Genomic_DNA"/>
</dbReference>
<organism evidence="3">
    <name type="scientific">Bionectria ochroleuca</name>
    <name type="common">Gliocladium roseum</name>
    <dbReference type="NCBI Taxonomy" id="29856"/>
    <lineage>
        <taxon>Eukaryota</taxon>
        <taxon>Fungi</taxon>
        <taxon>Dikarya</taxon>
        <taxon>Ascomycota</taxon>
        <taxon>Pezizomycotina</taxon>
        <taxon>Sordariomycetes</taxon>
        <taxon>Hypocreomycetidae</taxon>
        <taxon>Hypocreales</taxon>
        <taxon>Bionectriaceae</taxon>
        <taxon>Clonostachys</taxon>
    </lineage>
</organism>
<proteinExistence type="predicted"/>
<keyword evidence="2" id="KW-0472">Membrane</keyword>
<accession>A0A0B7JZN8</accession>
<evidence type="ECO:0000313" key="3">
    <source>
        <dbReference type="EMBL" id="CEO48717.1"/>
    </source>
</evidence>
<reference evidence="3" key="1">
    <citation type="submission" date="2015-01" db="EMBL/GenBank/DDBJ databases">
        <authorList>
            <person name="Durling Mikael"/>
        </authorList>
    </citation>
    <scope>NUCLEOTIDE SEQUENCE</scope>
</reference>
<dbReference type="AlphaFoldDB" id="A0A0B7JZN8"/>
<feature type="region of interest" description="Disordered" evidence="1">
    <location>
        <begin position="160"/>
        <end position="236"/>
    </location>
</feature>
<name>A0A0B7JZN8_BIOOC</name>